<dbReference type="AlphaFoldDB" id="A0ABD1TZX0"/>
<accession>A0ABD1TZX0</accession>
<keyword evidence="2" id="KW-1185">Reference proteome</keyword>
<proteinExistence type="predicted"/>
<dbReference type="EMBL" id="JBFOLK010000004">
    <property type="protein sequence ID" value="KAL2518269.1"/>
    <property type="molecule type" value="Genomic_DNA"/>
</dbReference>
<organism evidence="1 2">
    <name type="scientific">Abeliophyllum distichum</name>
    <dbReference type="NCBI Taxonomy" id="126358"/>
    <lineage>
        <taxon>Eukaryota</taxon>
        <taxon>Viridiplantae</taxon>
        <taxon>Streptophyta</taxon>
        <taxon>Embryophyta</taxon>
        <taxon>Tracheophyta</taxon>
        <taxon>Spermatophyta</taxon>
        <taxon>Magnoliopsida</taxon>
        <taxon>eudicotyledons</taxon>
        <taxon>Gunneridae</taxon>
        <taxon>Pentapetalae</taxon>
        <taxon>asterids</taxon>
        <taxon>lamiids</taxon>
        <taxon>Lamiales</taxon>
        <taxon>Oleaceae</taxon>
        <taxon>Forsythieae</taxon>
        <taxon>Abeliophyllum</taxon>
    </lineage>
</organism>
<comment type="caution">
    <text evidence="1">The sequence shown here is derived from an EMBL/GenBank/DDBJ whole genome shotgun (WGS) entry which is preliminary data.</text>
</comment>
<evidence type="ECO:0000313" key="2">
    <source>
        <dbReference type="Proteomes" id="UP001604336"/>
    </source>
</evidence>
<dbReference type="Proteomes" id="UP001604336">
    <property type="component" value="Unassembled WGS sequence"/>
</dbReference>
<gene>
    <name evidence="1" type="ORF">Adt_14516</name>
</gene>
<reference evidence="2" key="1">
    <citation type="submission" date="2024-07" db="EMBL/GenBank/DDBJ databases">
        <title>Two chromosome-level genome assemblies of Korean endemic species Abeliophyllum distichum and Forsythia ovata (Oleaceae).</title>
        <authorList>
            <person name="Jang H."/>
        </authorList>
    </citation>
    <scope>NUCLEOTIDE SEQUENCE [LARGE SCALE GENOMIC DNA]</scope>
</reference>
<evidence type="ECO:0000313" key="1">
    <source>
        <dbReference type="EMBL" id="KAL2518269.1"/>
    </source>
</evidence>
<sequence length="128" mass="14745">MAALWEKCFRMKQGLHWWSRHVFGDIFQRVRDAESRLDEAKMEYDLDLSPARREHLHQTGETLTVHEEIQGSAVFFFQDLLSAPAQTAGPISPDIIPSLITQEDNQELNRPPSLAKLERQCSVLMQIV</sequence>
<protein>
    <submittedName>
        <fullName evidence="1">Uncharacterized protein</fullName>
    </submittedName>
</protein>
<name>A0ABD1TZX0_9LAMI</name>